<dbReference type="GO" id="GO:0044550">
    <property type="term" value="P:secondary metabolite biosynthetic process"/>
    <property type="evidence" value="ECO:0007669"/>
    <property type="project" value="TreeGrafter"/>
</dbReference>
<dbReference type="InterPro" id="IPR000873">
    <property type="entry name" value="AMP-dep_synth/lig_dom"/>
</dbReference>
<dbReference type="NCBIfam" id="TIGR01733">
    <property type="entry name" value="AA-adenyl-dom"/>
    <property type="match status" value="1"/>
</dbReference>
<dbReference type="Gene3D" id="3.30.559.10">
    <property type="entry name" value="Chloramphenicol acetyltransferase-like domain"/>
    <property type="match status" value="3"/>
</dbReference>
<sequence length="2322" mass="244791">MASGYIAGLSFGQRQIRMAELLRPGRTLFAMPLLARLSGQVDEAALRAALAALIRRHDSLRASFPLVDGAPVQAVADEVALPLTVVATELPFASPAFAALMATRAQALVDAPFDLSAGPLARFLLLRAADDGAALVAVFHHIICDGASLDLFLAELKAGYDEALGAGTGPRPALPLQFPDVADWEQESFGSGGPALDAAMAAWREALQGAPARLDLPYDRRPGSLHGAPSAQAELHVPGDVGARLAALARQEGTSAFSLYLAILFAVLRRWSGLDDLVITIPAARRDRPELAEMIGLLVDTLPIRALLTADTRFPALVAQVRDALRGAMAHRDLPFERIVEASGVERRGEAAPFLQVLFGAAQPPAAPLTACDGTVFEPLPEQLDQEAKADLSVVFASGEDGLRLWCRYDASLFEAQTIEAVLSAFGRLAQALAVEPDQPVLEVPLLAPSDGAALVARFNPTALAYEREASAIDLFFREAERHPHAPAIEENGVALSYGELAARVRRLATVLAARGLGQGDVAILALPVSTALIEAQLAVLTLGAAHAPIDPSFPAEQRDQRARCAGARHAVVLDPAQATAGCATLDWAQLKAEADTAAPHPGCAVSAQSPAYVMFTSGSTGAPKGVCVPHRAIVRLARARRLAAPGLRAAVYSNPAFDASTLEIWLPLLNGGTLLPVDRTVVMDPRALRLFLAEARVSLLWVTAGLFQQIAALDPAAFAGERVVITGGDVVNPVAARAVLAAGRDQGLVLLNGYGPTENTTFSTLFDIAGLREDELSIPIGTPISNSTAYVLDPTGRPLPPGLVGEIWLGGDGLALFYAGDAALTAERFRPDLFAGAPEARMYRTGDLGRWRADGNIVFLGRADKQVKVRGFRIELGEIEAVLALHPAVGGAAVLAPRRPSGERDLLAYVAPKPGLTLTLGELRAHLETRLPRQMLPHAFMVLDTLPLNANGKVDTRALPPMELVESPAEPPLEPRTPEERILARIWGDLLGSAAESAESRPLVGVQDNFFHVGGDSILTIRLVARAFEAGLDIELKDVFEQPTIEGLAAIALRRKRAVQAQGHGARHGAELIAAACDPGNPCRFVSVTVAAKVSAVDLGYAIQRLAERHDALRLIRVEDASGRSLAVSDFLPAVPVRFVDVAAGTLDDLDGWITEHGARLARGIDLASGVTIAATLVKQVAPSGTGSTVVLALHEAVADDRALLLLATELEAALAAGPDSARQPAPSLSFSHWLAWLADHAASPRVREAAIACEAAQAEAPPDGFAATAPTFAAAQRLLDAGTSRLLLEELPGRLGLSLLDVLLVALGEAVGGAPAIELVDGRRTLPAGAPEAAGLVANLDTLLPLQACAPGRALDLRLREAKMARQRAEPLGLAFSAVRSAFRLAAPTISLALLPAPAQDPAIRLHPHMPNVSASIRAGLTVRVTGGRLALGWSQAAPAPTAQARLDAIAQALHAIAQWAQGQTGPLLTPGDFPLAGLDAPTLGTLAGTLGDIEDIYPLSPMQEAMLLHSLSRQGSAVNFEQSCMRFSGTLDIAALRKAWALVFERHPVLRTVFRWRGLERPLQLVRRNARPPVELETWPVFSAERLEQRLAEDRAEGFDLEAGPLARLILIRVSASEAYLIASFHHMLADGWCLAQLEREARAAYEAFRRGIPPALPPPARFRDFIAWTATLERDGMRAAFVPLLAGAPPQPALLAAGNGAAAYVTVRRQLSVAQSKALSDLSRRRGLTIAALAHLAWGLWTAARRGVDDTVFCTTVSGRPPQVPGVEQMVGLFINNLPVRLRFTPEAPLLTLAQEMQRQIAALQSQAQLSLMEVAEAAGLGDRASSLFDTLLVVENMPAGSDAWTGAGGLRVESVHNALKSAYSLTGVVVPGERIGLSLVLPDTDGTAEALGEEMITAFAALFAALPGAIEQTVARVPLPAAAPVARAVEDGAPAERVQAEGQAPTPVHANAIEAAALDVLSAILGRRLGVTDDVLDAGLTSLGLATAAARLSERLRRPVPVTALIEHRSAAGLARALSRAGTSEPAWDAVVPLTGGDGEPFICVHPIAGDVSAFLDLARAFPPETAFWAIQAPGLEPGQQAPESVAALAEANLAALARRGVPAPRFLGGYSFGGIVAYEMACQLSARGTPPERLVIIDTPAPLGSRSVLPPDPEHAQAHWLLRMAEVRARHHGTPLDLNVDDLLPLDEKARFAFARERMSAAGLIAPESDAASLGRAYRASRALYEAFLAYAPASGAPRDLPLCLVRAGSPHQGDLSEADRAILSTPDMGWSRLNDRLLGVETVGGDHVSMLSGAGAVQTAGVIASFLDMSFPVRR</sequence>
<evidence type="ECO:0000256" key="1">
    <source>
        <dbReference type="ARBA" id="ARBA00001957"/>
    </source>
</evidence>
<dbReference type="InterPro" id="IPR020845">
    <property type="entry name" value="AMP-binding_CS"/>
</dbReference>
<evidence type="ECO:0000259" key="4">
    <source>
        <dbReference type="PROSITE" id="PS50075"/>
    </source>
</evidence>
<keyword evidence="2" id="KW-0596">Phosphopantetheine</keyword>
<dbReference type="InterPro" id="IPR009081">
    <property type="entry name" value="PP-bd_ACP"/>
</dbReference>
<dbReference type="Gene3D" id="2.30.38.10">
    <property type="entry name" value="Luciferase, Domain 3"/>
    <property type="match status" value="1"/>
</dbReference>
<dbReference type="Gene3D" id="3.30.300.30">
    <property type="match status" value="1"/>
</dbReference>
<dbReference type="InterPro" id="IPR029058">
    <property type="entry name" value="AB_hydrolase_fold"/>
</dbReference>
<dbReference type="InterPro" id="IPR025110">
    <property type="entry name" value="AMP-bd_C"/>
</dbReference>
<dbReference type="InterPro" id="IPR020802">
    <property type="entry name" value="TesA-like"/>
</dbReference>
<dbReference type="CDD" id="cd12117">
    <property type="entry name" value="A_NRPS_Srf_like"/>
    <property type="match status" value="1"/>
</dbReference>
<dbReference type="SMART" id="SM00824">
    <property type="entry name" value="PKS_TE"/>
    <property type="match status" value="1"/>
</dbReference>
<dbReference type="SUPFAM" id="SSF52777">
    <property type="entry name" value="CoA-dependent acyltransferases"/>
    <property type="match status" value="5"/>
</dbReference>
<dbReference type="InterPro" id="IPR045851">
    <property type="entry name" value="AMP-bd_C_sf"/>
</dbReference>
<dbReference type="Pfam" id="PF00975">
    <property type="entry name" value="Thioesterase"/>
    <property type="match status" value="1"/>
</dbReference>
<dbReference type="SMART" id="SM00823">
    <property type="entry name" value="PKS_PP"/>
    <property type="match status" value="2"/>
</dbReference>
<dbReference type="InterPro" id="IPR001031">
    <property type="entry name" value="Thioesterase"/>
</dbReference>
<accession>A0A1G4UJW9</accession>
<dbReference type="PROSITE" id="PS00455">
    <property type="entry name" value="AMP_BINDING"/>
    <property type="match status" value="1"/>
</dbReference>
<evidence type="ECO:0000313" key="6">
    <source>
        <dbReference type="Proteomes" id="UP000198889"/>
    </source>
</evidence>
<dbReference type="Gene3D" id="3.40.50.1820">
    <property type="entry name" value="alpha/beta hydrolase"/>
    <property type="match status" value="1"/>
</dbReference>
<dbReference type="SUPFAM" id="SSF53474">
    <property type="entry name" value="alpha/beta-Hydrolases"/>
    <property type="match status" value="1"/>
</dbReference>
<dbReference type="GO" id="GO:0043041">
    <property type="term" value="P:amino acid activation for nonribosomal peptide biosynthetic process"/>
    <property type="evidence" value="ECO:0007669"/>
    <property type="project" value="TreeGrafter"/>
</dbReference>
<name>A0A1G4UJW9_9HYPH</name>
<feature type="domain" description="Carrier" evidence="4">
    <location>
        <begin position="975"/>
        <end position="1057"/>
    </location>
</feature>
<dbReference type="GO" id="GO:0005737">
    <property type="term" value="C:cytoplasm"/>
    <property type="evidence" value="ECO:0007669"/>
    <property type="project" value="TreeGrafter"/>
</dbReference>
<dbReference type="InterPro" id="IPR036736">
    <property type="entry name" value="ACP-like_sf"/>
</dbReference>
<dbReference type="InterPro" id="IPR001242">
    <property type="entry name" value="Condensation_dom"/>
</dbReference>
<reference evidence="6" key="1">
    <citation type="submission" date="2016-10" db="EMBL/GenBank/DDBJ databases">
        <authorList>
            <person name="Varghese N."/>
            <person name="Submissions S."/>
        </authorList>
    </citation>
    <scope>NUCLEOTIDE SEQUENCE [LARGE SCALE GENOMIC DNA]</scope>
    <source>
        <strain evidence="6">CGMCC 1.1761</strain>
    </source>
</reference>
<dbReference type="Gene3D" id="3.30.559.30">
    <property type="entry name" value="Nonribosomal peptide synthetase, condensation domain"/>
    <property type="match status" value="3"/>
</dbReference>
<dbReference type="PANTHER" id="PTHR45527">
    <property type="entry name" value="NONRIBOSOMAL PEPTIDE SYNTHETASE"/>
    <property type="match status" value="1"/>
</dbReference>
<evidence type="ECO:0000256" key="2">
    <source>
        <dbReference type="ARBA" id="ARBA00022450"/>
    </source>
</evidence>
<feature type="domain" description="Carrier" evidence="4">
    <location>
        <begin position="1953"/>
        <end position="2027"/>
    </location>
</feature>
<dbReference type="CDD" id="cd19531">
    <property type="entry name" value="LCL_NRPS-like"/>
    <property type="match status" value="1"/>
</dbReference>
<dbReference type="InterPro" id="IPR006162">
    <property type="entry name" value="Ppantetheine_attach_site"/>
</dbReference>
<keyword evidence="6" id="KW-1185">Reference proteome</keyword>
<dbReference type="STRING" id="177413.SAMN05660859_4023"/>
<dbReference type="InterPro" id="IPR010071">
    <property type="entry name" value="AA_adenyl_dom"/>
</dbReference>
<dbReference type="EMBL" id="FMTP01000008">
    <property type="protein sequence ID" value="SCW93834.1"/>
    <property type="molecule type" value="Genomic_DNA"/>
</dbReference>
<dbReference type="InterPro" id="IPR020806">
    <property type="entry name" value="PKS_PP-bd"/>
</dbReference>
<protein>
    <submittedName>
        <fullName evidence="5">Amino acid adenylation domain-containing protein</fullName>
    </submittedName>
</protein>
<dbReference type="SUPFAM" id="SSF56801">
    <property type="entry name" value="Acetyl-CoA synthetase-like"/>
    <property type="match status" value="1"/>
</dbReference>
<dbReference type="Pfam" id="PF13193">
    <property type="entry name" value="AMP-binding_C"/>
    <property type="match status" value="1"/>
</dbReference>
<dbReference type="PROSITE" id="PS50075">
    <property type="entry name" value="CARRIER"/>
    <property type="match status" value="2"/>
</dbReference>
<comment type="cofactor">
    <cofactor evidence="1">
        <name>pantetheine 4'-phosphate</name>
        <dbReference type="ChEBI" id="CHEBI:47942"/>
    </cofactor>
</comment>
<proteinExistence type="predicted"/>
<dbReference type="SUPFAM" id="SSF47336">
    <property type="entry name" value="ACP-like"/>
    <property type="match status" value="2"/>
</dbReference>
<evidence type="ECO:0000256" key="3">
    <source>
        <dbReference type="ARBA" id="ARBA00022553"/>
    </source>
</evidence>
<dbReference type="Pfam" id="PF00668">
    <property type="entry name" value="Condensation"/>
    <property type="match status" value="2"/>
</dbReference>
<dbReference type="RefSeq" id="WP_091443414.1">
    <property type="nucleotide sequence ID" value="NZ_FMTP01000008.1"/>
</dbReference>
<dbReference type="InterPro" id="IPR023213">
    <property type="entry name" value="CAT-like_dom_sf"/>
</dbReference>
<keyword evidence="3" id="KW-0597">Phosphoprotein</keyword>
<gene>
    <name evidence="5" type="ORF">SAMN05660859_4023</name>
</gene>
<dbReference type="PANTHER" id="PTHR45527:SF1">
    <property type="entry name" value="FATTY ACID SYNTHASE"/>
    <property type="match status" value="1"/>
</dbReference>
<dbReference type="Pfam" id="PF00501">
    <property type="entry name" value="AMP-binding"/>
    <property type="match status" value="1"/>
</dbReference>
<dbReference type="Gene3D" id="1.10.1200.10">
    <property type="entry name" value="ACP-like"/>
    <property type="match status" value="2"/>
</dbReference>
<dbReference type="GO" id="GO:0031177">
    <property type="term" value="F:phosphopantetheine binding"/>
    <property type="evidence" value="ECO:0007669"/>
    <property type="project" value="InterPro"/>
</dbReference>
<evidence type="ECO:0000313" key="5">
    <source>
        <dbReference type="EMBL" id="SCW93834.1"/>
    </source>
</evidence>
<dbReference type="Pfam" id="PF00550">
    <property type="entry name" value="PP-binding"/>
    <property type="match status" value="2"/>
</dbReference>
<dbReference type="GO" id="GO:0003824">
    <property type="term" value="F:catalytic activity"/>
    <property type="evidence" value="ECO:0007669"/>
    <property type="project" value="InterPro"/>
</dbReference>
<dbReference type="Gene3D" id="3.40.50.980">
    <property type="match status" value="2"/>
</dbReference>
<dbReference type="Proteomes" id="UP000198889">
    <property type="component" value="Unassembled WGS sequence"/>
</dbReference>
<dbReference type="PROSITE" id="PS00012">
    <property type="entry name" value="PHOSPHOPANTETHEINE"/>
    <property type="match status" value="1"/>
</dbReference>
<organism evidence="5 6">
    <name type="scientific">Ancylobacter rudongensis</name>
    <dbReference type="NCBI Taxonomy" id="177413"/>
    <lineage>
        <taxon>Bacteria</taxon>
        <taxon>Pseudomonadati</taxon>
        <taxon>Pseudomonadota</taxon>
        <taxon>Alphaproteobacteria</taxon>
        <taxon>Hyphomicrobiales</taxon>
        <taxon>Xanthobacteraceae</taxon>
        <taxon>Ancylobacter</taxon>
    </lineage>
</organism>